<dbReference type="PANTHER" id="PTHR21392:SF0">
    <property type="entry name" value="TRNA-URIDINE AMINOCARBOXYPROPYLTRANSFERASE 2"/>
    <property type="match status" value="1"/>
</dbReference>
<evidence type="ECO:0000256" key="5">
    <source>
        <dbReference type="ARBA" id="ARBA00034489"/>
    </source>
</evidence>
<dbReference type="EMBL" id="CP017641">
    <property type="protein sequence ID" value="APZ96153.1"/>
    <property type="molecule type" value="Genomic_DNA"/>
</dbReference>
<keyword evidence="8" id="KW-1185">Reference proteome</keyword>
<dbReference type="GO" id="GO:0008033">
    <property type="term" value="P:tRNA processing"/>
    <property type="evidence" value="ECO:0007669"/>
    <property type="project" value="UniProtKB-KW"/>
</dbReference>
<dbReference type="Pfam" id="PF03942">
    <property type="entry name" value="DTW"/>
    <property type="match status" value="1"/>
</dbReference>
<evidence type="ECO:0000313" key="8">
    <source>
        <dbReference type="Proteomes" id="UP000187735"/>
    </source>
</evidence>
<dbReference type="STRING" id="1891926.Fuma_05821"/>
<keyword evidence="3" id="KW-0949">S-adenosyl-L-methionine</keyword>
<dbReference type="GO" id="GO:0016432">
    <property type="term" value="F:tRNA-uridine aminocarboxypropyltransferase activity"/>
    <property type="evidence" value="ECO:0007669"/>
    <property type="project" value="UniProtKB-EC"/>
</dbReference>
<keyword evidence="4" id="KW-0819">tRNA processing</keyword>
<dbReference type="InterPro" id="IPR039262">
    <property type="entry name" value="DTWD2/TAPT"/>
</dbReference>
<dbReference type="Proteomes" id="UP000187735">
    <property type="component" value="Chromosome"/>
</dbReference>
<dbReference type="SMART" id="SM01144">
    <property type="entry name" value="DTW"/>
    <property type="match status" value="1"/>
</dbReference>
<accession>A0A1P8WQ17</accession>
<evidence type="ECO:0000313" key="7">
    <source>
        <dbReference type="EMBL" id="APZ96153.1"/>
    </source>
</evidence>
<keyword evidence="2" id="KW-0808">Transferase</keyword>
<evidence type="ECO:0000256" key="3">
    <source>
        <dbReference type="ARBA" id="ARBA00022691"/>
    </source>
</evidence>
<name>A0A1P8WQ17_9PLAN</name>
<gene>
    <name evidence="7" type="ORF">Fuma_05821</name>
</gene>
<dbReference type="EC" id="2.5.1.25" evidence="1"/>
<sequence>MTFDARSITPLPRPAPHLVTDRFRERCYTCYRPQAACFCDTIPSIDNRTHVLILQHVKERFHAFNTARIVRQALRNCDLLVDQTKRLARAELPLHQSTGVLYPGANAKLLSDLPASDRPAQLIILDGTWHHAKTFMRQIPTLQQLPRYCLNPAAPSNYRIRKEPTESALSTVEATVEALRTLEPETEGFDKLLRAFDGMIDEHLLHSEKSGRLRIPKRPWKPPANIPAVLIDDLPNVVVAYGEAARGLNGQRQKNREPIYWAAQRLGTGETFERAIHPRRPVEAEFLTHLELSAADFANAIAPGDFRDAWQKFLRPTDTLAVFNDSTLRLLATVAAEVPSSVTLKSVNLRQDCKTLDALVSMLELIPPRVSHKGRAGKRLASAIAYVKYLHNLGNGP</sequence>
<proteinExistence type="inferred from homology"/>
<dbReference type="InterPro" id="IPR005636">
    <property type="entry name" value="DTW"/>
</dbReference>
<reference evidence="7 8" key="1">
    <citation type="journal article" date="2016" name="Front. Microbiol.">
        <title>Fuerstia marisgermanicae gen. nov., sp. nov., an Unusual Member of the Phylum Planctomycetes from the German Wadden Sea.</title>
        <authorList>
            <person name="Kohn T."/>
            <person name="Heuer A."/>
            <person name="Jogler M."/>
            <person name="Vollmers J."/>
            <person name="Boedeker C."/>
            <person name="Bunk B."/>
            <person name="Rast P."/>
            <person name="Borchert D."/>
            <person name="Glockner I."/>
            <person name="Freese H.M."/>
            <person name="Klenk H.P."/>
            <person name="Overmann J."/>
            <person name="Kaster A.K."/>
            <person name="Rohde M."/>
            <person name="Wiegand S."/>
            <person name="Jogler C."/>
        </authorList>
    </citation>
    <scope>NUCLEOTIDE SEQUENCE [LARGE SCALE GENOMIC DNA]</scope>
    <source>
        <strain evidence="7 8">NH11</strain>
    </source>
</reference>
<dbReference type="PANTHER" id="PTHR21392">
    <property type="entry name" value="TRNA-URIDINE AMINOCARBOXYPROPYLTRANSFERASE 2"/>
    <property type="match status" value="1"/>
</dbReference>
<organism evidence="7 8">
    <name type="scientific">Fuerstiella marisgermanici</name>
    <dbReference type="NCBI Taxonomy" id="1891926"/>
    <lineage>
        <taxon>Bacteria</taxon>
        <taxon>Pseudomonadati</taxon>
        <taxon>Planctomycetota</taxon>
        <taxon>Planctomycetia</taxon>
        <taxon>Planctomycetales</taxon>
        <taxon>Planctomycetaceae</taxon>
        <taxon>Fuerstiella</taxon>
    </lineage>
</organism>
<evidence type="ECO:0000256" key="4">
    <source>
        <dbReference type="ARBA" id="ARBA00022694"/>
    </source>
</evidence>
<dbReference type="AlphaFoldDB" id="A0A1P8WQ17"/>
<dbReference type="KEGG" id="fmr:Fuma_05821"/>
<dbReference type="OrthoDB" id="268835at2"/>
<dbReference type="RefSeq" id="WP_158521174.1">
    <property type="nucleotide sequence ID" value="NZ_CP017641.1"/>
</dbReference>
<evidence type="ECO:0000256" key="2">
    <source>
        <dbReference type="ARBA" id="ARBA00022679"/>
    </source>
</evidence>
<evidence type="ECO:0000256" key="1">
    <source>
        <dbReference type="ARBA" id="ARBA00012386"/>
    </source>
</evidence>
<protein>
    <recommendedName>
        <fullName evidence="1">tRNA-uridine aminocarboxypropyltransferase</fullName>
        <ecNumber evidence="1">2.5.1.25</ecNumber>
    </recommendedName>
</protein>
<evidence type="ECO:0000259" key="6">
    <source>
        <dbReference type="SMART" id="SM01144"/>
    </source>
</evidence>
<comment type="similarity">
    <text evidence="5">Belongs to the TDD superfamily. DTWD2 family.</text>
</comment>
<feature type="domain" description="DTW" evidence="6">
    <location>
        <begin position="23"/>
        <end position="208"/>
    </location>
</feature>